<sequence>MLKKRELADCGALFELLTDPEVYPYVRQKAATLDEYLFLTKQAIELEEKEDMVSRTIVDEWGQPIGTITLFDIKNGYGFLGTWIGKPYFGKGYNRKAKDAFFSELFSETTIDKVFMRIRKSNIRSQKAAQKLPYVWLADDLYPEIYHEINQNGVDYHLYEVVRDRFLLYQQQMENFTPPEEKLREA</sequence>
<keyword evidence="3" id="KW-1185">Reference proteome</keyword>
<comment type="caution">
    <text evidence="2">The sequence shown here is derived from an EMBL/GenBank/DDBJ whole genome shotgun (WGS) entry which is preliminary data.</text>
</comment>
<dbReference type="EC" id="2.3.-.-" evidence="2"/>
<dbReference type="InterPro" id="IPR016181">
    <property type="entry name" value="Acyl_CoA_acyltransferase"/>
</dbReference>
<evidence type="ECO:0000313" key="3">
    <source>
        <dbReference type="Proteomes" id="UP001596022"/>
    </source>
</evidence>
<gene>
    <name evidence="2" type="ORF">ACFO4N_11195</name>
</gene>
<name>A0ABV9GQ27_9BACL</name>
<protein>
    <submittedName>
        <fullName evidence="2">GNAT family N-acetyltransferase</fullName>
        <ecNumber evidence="2">2.3.-.-</ecNumber>
    </submittedName>
</protein>
<dbReference type="Pfam" id="PF13302">
    <property type="entry name" value="Acetyltransf_3"/>
    <property type="match status" value="1"/>
</dbReference>
<evidence type="ECO:0000313" key="2">
    <source>
        <dbReference type="EMBL" id="MFC4619279.1"/>
    </source>
</evidence>
<proteinExistence type="predicted"/>
<organism evidence="2 3">
    <name type="scientific">Camelliibacillus cellulosilyticus</name>
    <dbReference type="NCBI Taxonomy" id="2174486"/>
    <lineage>
        <taxon>Bacteria</taxon>
        <taxon>Bacillati</taxon>
        <taxon>Bacillota</taxon>
        <taxon>Bacilli</taxon>
        <taxon>Bacillales</taxon>
        <taxon>Sporolactobacillaceae</taxon>
        <taxon>Camelliibacillus</taxon>
    </lineage>
</organism>
<dbReference type="Gene3D" id="3.40.630.30">
    <property type="match status" value="1"/>
</dbReference>
<dbReference type="PANTHER" id="PTHR43792:SF1">
    <property type="entry name" value="N-ACETYLTRANSFERASE DOMAIN-CONTAINING PROTEIN"/>
    <property type="match status" value="1"/>
</dbReference>
<dbReference type="InterPro" id="IPR051531">
    <property type="entry name" value="N-acetyltransferase"/>
</dbReference>
<feature type="domain" description="N-acetyltransferase" evidence="1">
    <location>
        <begin position="5"/>
        <end position="132"/>
    </location>
</feature>
<reference evidence="3" key="1">
    <citation type="journal article" date="2019" name="Int. J. Syst. Evol. Microbiol.">
        <title>The Global Catalogue of Microorganisms (GCM) 10K type strain sequencing project: providing services to taxonomists for standard genome sequencing and annotation.</title>
        <authorList>
            <consortium name="The Broad Institute Genomics Platform"/>
            <consortium name="The Broad Institute Genome Sequencing Center for Infectious Disease"/>
            <person name="Wu L."/>
            <person name="Ma J."/>
        </authorList>
    </citation>
    <scope>NUCLEOTIDE SEQUENCE [LARGE SCALE GENOMIC DNA]</scope>
    <source>
        <strain evidence="3">CGMCC 1.16306</strain>
    </source>
</reference>
<dbReference type="RefSeq" id="WP_376846378.1">
    <property type="nucleotide sequence ID" value="NZ_JBHSFW010000007.1"/>
</dbReference>
<dbReference type="PANTHER" id="PTHR43792">
    <property type="entry name" value="GNAT FAMILY, PUTATIVE (AFU_ORTHOLOGUE AFUA_3G00765)-RELATED-RELATED"/>
    <property type="match status" value="1"/>
</dbReference>
<keyword evidence="2" id="KW-0808">Transferase</keyword>
<dbReference type="Proteomes" id="UP001596022">
    <property type="component" value="Unassembled WGS sequence"/>
</dbReference>
<accession>A0ABV9GQ27</accession>
<evidence type="ECO:0000259" key="1">
    <source>
        <dbReference type="Pfam" id="PF13302"/>
    </source>
</evidence>
<dbReference type="EMBL" id="JBHSFW010000007">
    <property type="protein sequence ID" value="MFC4619279.1"/>
    <property type="molecule type" value="Genomic_DNA"/>
</dbReference>
<dbReference type="GO" id="GO:0016746">
    <property type="term" value="F:acyltransferase activity"/>
    <property type="evidence" value="ECO:0007669"/>
    <property type="project" value="UniProtKB-KW"/>
</dbReference>
<keyword evidence="2" id="KW-0012">Acyltransferase</keyword>
<dbReference type="InterPro" id="IPR000182">
    <property type="entry name" value="GNAT_dom"/>
</dbReference>
<dbReference type="SUPFAM" id="SSF55729">
    <property type="entry name" value="Acyl-CoA N-acyltransferases (Nat)"/>
    <property type="match status" value="1"/>
</dbReference>